<reference evidence="1" key="2">
    <citation type="journal article" date="2022" name="New Phytol.">
        <title>Evolutionary transition to the ectomycorrhizal habit in the genomes of a hyperdiverse lineage of mushroom-forming fungi.</title>
        <authorList>
            <person name="Looney B."/>
            <person name="Miyauchi S."/>
            <person name="Morin E."/>
            <person name="Drula E."/>
            <person name="Courty P.E."/>
            <person name="Kohler A."/>
            <person name="Kuo A."/>
            <person name="LaButti K."/>
            <person name="Pangilinan J."/>
            <person name="Lipzen A."/>
            <person name="Riley R."/>
            <person name="Andreopoulos W."/>
            <person name="He G."/>
            <person name="Johnson J."/>
            <person name="Nolan M."/>
            <person name="Tritt A."/>
            <person name="Barry K.W."/>
            <person name="Grigoriev I.V."/>
            <person name="Nagy L.G."/>
            <person name="Hibbett D."/>
            <person name="Henrissat B."/>
            <person name="Matheny P.B."/>
            <person name="Labbe J."/>
            <person name="Martin F.M."/>
        </authorList>
    </citation>
    <scope>NUCLEOTIDE SEQUENCE</scope>
    <source>
        <strain evidence="1">HHB10654</strain>
    </source>
</reference>
<evidence type="ECO:0000313" key="2">
    <source>
        <dbReference type="Proteomes" id="UP000814140"/>
    </source>
</evidence>
<keyword evidence="2" id="KW-1185">Reference proteome</keyword>
<gene>
    <name evidence="1" type="ORF">BV25DRAFT_1995130</name>
</gene>
<dbReference type="Proteomes" id="UP000814140">
    <property type="component" value="Unassembled WGS sequence"/>
</dbReference>
<proteinExistence type="predicted"/>
<protein>
    <submittedName>
        <fullName evidence="1">Uncharacterized protein</fullName>
    </submittedName>
</protein>
<name>A0ACB8SKU3_9AGAM</name>
<comment type="caution">
    <text evidence="1">The sequence shown here is derived from an EMBL/GenBank/DDBJ whole genome shotgun (WGS) entry which is preliminary data.</text>
</comment>
<organism evidence="1 2">
    <name type="scientific">Artomyces pyxidatus</name>
    <dbReference type="NCBI Taxonomy" id="48021"/>
    <lineage>
        <taxon>Eukaryota</taxon>
        <taxon>Fungi</taxon>
        <taxon>Dikarya</taxon>
        <taxon>Basidiomycota</taxon>
        <taxon>Agaricomycotina</taxon>
        <taxon>Agaricomycetes</taxon>
        <taxon>Russulales</taxon>
        <taxon>Auriscalpiaceae</taxon>
        <taxon>Artomyces</taxon>
    </lineage>
</organism>
<reference evidence="1" key="1">
    <citation type="submission" date="2021-03" db="EMBL/GenBank/DDBJ databases">
        <authorList>
            <consortium name="DOE Joint Genome Institute"/>
            <person name="Ahrendt S."/>
            <person name="Looney B.P."/>
            <person name="Miyauchi S."/>
            <person name="Morin E."/>
            <person name="Drula E."/>
            <person name="Courty P.E."/>
            <person name="Chicoki N."/>
            <person name="Fauchery L."/>
            <person name="Kohler A."/>
            <person name="Kuo A."/>
            <person name="Labutti K."/>
            <person name="Pangilinan J."/>
            <person name="Lipzen A."/>
            <person name="Riley R."/>
            <person name="Andreopoulos W."/>
            <person name="He G."/>
            <person name="Johnson J."/>
            <person name="Barry K.W."/>
            <person name="Grigoriev I.V."/>
            <person name="Nagy L."/>
            <person name="Hibbett D."/>
            <person name="Henrissat B."/>
            <person name="Matheny P.B."/>
            <person name="Labbe J."/>
            <person name="Martin F."/>
        </authorList>
    </citation>
    <scope>NUCLEOTIDE SEQUENCE</scope>
    <source>
        <strain evidence="1">HHB10654</strain>
    </source>
</reference>
<evidence type="ECO:0000313" key="1">
    <source>
        <dbReference type="EMBL" id="KAI0057189.1"/>
    </source>
</evidence>
<dbReference type="EMBL" id="MU277251">
    <property type="protein sequence ID" value="KAI0057189.1"/>
    <property type="molecule type" value="Genomic_DNA"/>
</dbReference>
<sequence length="284" mass="33005">MNDHMLERMERLEGRLDAMAETRDDLCSRADETDFQLEMARAANADIRRRMERMDQDLKDADAERDNMRVQLMARVEAKQRSKETAKELDAIRFRLAQTDTQQRAADRYVDMHHEDISAILTSIKELTKTFKSIQEAVKTHATHIDRLKGVDDFAKSLDIELREYIKITEDSFTCLEQANISFTGLQGRMAKTEESMSKLKREMLDKEAGWLSTYRLFTQTIQSRIARVETTSKECKAEISAEMHTMEQNLSSQILKLKTKMKAVQDAEGERKNQPPFCSYYRA</sequence>
<accession>A0ACB8SKU3</accession>